<protein>
    <recommendedName>
        <fullName evidence="3">DUF2934 domain-containing protein</fullName>
    </recommendedName>
</protein>
<sequence>MTERKTTAAWRSPAGEDAVDERRRMIAEAAYFRAAARGFRGGDPVQDWLAAEAEIDQALPPPERQTEERAIYEQLREEIERRFAEMRGAVNADGVRAAVDRAVVQLKEMGGYTADAINKVADTVKKDLASAAVKMGPEWQRFSAKSADSFAVWRDRGRGFLAGAATAVGEWLQQAGRRFEQQSYRAGEMTASGSFECTACGEKLSLAQPGHLPPCPNCRNLEFRRL</sequence>
<dbReference type="Proteomes" id="UP000218899">
    <property type="component" value="Chromosome"/>
</dbReference>
<evidence type="ECO:0000313" key="2">
    <source>
        <dbReference type="Proteomes" id="UP000218899"/>
    </source>
</evidence>
<keyword evidence="2" id="KW-1185">Reference proteome</keyword>
<evidence type="ECO:0000313" key="1">
    <source>
        <dbReference type="EMBL" id="BAU47708.1"/>
    </source>
</evidence>
<reference evidence="1 2" key="1">
    <citation type="submission" date="2015-08" db="EMBL/GenBank/DDBJ databases">
        <title>Complete genome sequence of Sulfurifustis variabilis.</title>
        <authorList>
            <person name="Miura A."/>
            <person name="Kojima H."/>
            <person name="Fukui M."/>
        </authorList>
    </citation>
    <scope>NUCLEOTIDE SEQUENCE [LARGE SCALE GENOMIC DNA]</scope>
    <source>
        <strain evidence="2">skN76</strain>
    </source>
</reference>
<dbReference type="InterPro" id="IPR021327">
    <property type="entry name" value="DUF2934"/>
</dbReference>
<name>A0A1B4V2E3_9GAMM</name>
<accession>A0A1B4V2E3</accession>
<dbReference type="AlphaFoldDB" id="A0A1B4V2E3"/>
<dbReference type="Pfam" id="PF11154">
    <property type="entry name" value="DUF2934"/>
    <property type="match status" value="1"/>
</dbReference>
<dbReference type="KEGG" id="sva:SVA_1133"/>
<dbReference type="Pfam" id="PF07295">
    <property type="entry name" value="DUF1451"/>
    <property type="match status" value="1"/>
</dbReference>
<dbReference type="EMBL" id="AP014936">
    <property type="protein sequence ID" value="BAU47708.1"/>
    <property type="molecule type" value="Genomic_DNA"/>
</dbReference>
<proteinExistence type="predicted"/>
<evidence type="ECO:0008006" key="3">
    <source>
        <dbReference type="Google" id="ProtNLM"/>
    </source>
</evidence>
<gene>
    <name evidence="1" type="ORF">SVA_1133</name>
</gene>
<organism evidence="1 2">
    <name type="scientific">Sulfurifustis variabilis</name>
    <dbReference type="NCBI Taxonomy" id="1675686"/>
    <lineage>
        <taxon>Bacteria</taxon>
        <taxon>Pseudomonadati</taxon>
        <taxon>Pseudomonadota</taxon>
        <taxon>Gammaproteobacteria</taxon>
        <taxon>Acidiferrobacterales</taxon>
        <taxon>Acidiferrobacteraceae</taxon>
        <taxon>Sulfurifustis</taxon>
    </lineage>
</organism>
<dbReference type="InterPro" id="IPR009912">
    <property type="entry name" value="DUF1451"/>
</dbReference>